<evidence type="ECO:0000313" key="1">
    <source>
        <dbReference type="EMBL" id="SIN94875.1"/>
    </source>
</evidence>
<proteinExistence type="predicted"/>
<name>A0A1N6FHZ1_9BURK</name>
<dbReference type="Proteomes" id="UP000184693">
    <property type="component" value="Unassembled WGS sequence"/>
</dbReference>
<accession>A0A1N6FHZ1</accession>
<evidence type="ECO:0008006" key="3">
    <source>
        <dbReference type="Google" id="ProtNLM"/>
    </source>
</evidence>
<dbReference type="EMBL" id="FSRM01000001">
    <property type="protein sequence ID" value="SIN94875.1"/>
    <property type="molecule type" value="Genomic_DNA"/>
</dbReference>
<organism evidence="1 2">
    <name type="scientific">Paraburkholderia phenazinium</name>
    <dbReference type="NCBI Taxonomy" id="60549"/>
    <lineage>
        <taxon>Bacteria</taxon>
        <taxon>Pseudomonadati</taxon>
        <taxon>Pseudomonadota</taxon>
        <taxon>Betaproteobacteria</taxon>
        <taxon>Burkholderiales</taxon>
        <taxon>Burkholderiaceae</taxon>
        <taxon>Paraburkholderia</taxon>
    </lineage>
</organism>
<gene>
    <name evidence="1" type="ORF">SAMN05444168_1585</name>
</gene>
<dbReference type="AlphaFoldDB" id="A0A1N6FHZ1"/>
<evidence type="ECO:0000313" key="2">
    <source>
        <dbReference type="Proteomes" id="UP000184693"/>
    </source>
</evidence>
<reference evidence="1 2" key="1">
    <citation type="submission" date="2016-11" db="EMBL/GenBank/DDBJ databases">
        <authorList>
            <person name="Jaros S."/>
            <person name="Januszkiewicz K."/>
            <person name="Wedrychowicz H."/>
        </authorList>
    </citation>
    <scope>NUCLEOTIDE SEQUENCE [LARGE SCALE GENOMIC DNA]</scope>
    <source>
        <strain evidence="1 2">GAS86</strain>
    </source>
</reference>
<sequence length="73" mass="8192">MMEPERYNGYKVWGHAILQQEDILMQERYAASGTIFQNGKLVEASGVLGHFDTEGEAQQAGLAWARAWIDIHG</sequence>
<protein>
    <recommendedName>
        <fullName evidence="3">Transposase</fullName>
    </recommendedName>
</protein>